<comment type="similarity">
    <text evidence="1">Belongs to the IS21/IS1162 putative ATP-binding protein family.</text>
</comment>
<comment type="caution">
    <text evidence="3">The sequence shown here is derived from an EMBL/GenBank/DDBJ whole genome shotgun (WGS) entry which is preliminary data.</text>
</comment>
<dbReference type="InterPro" id="IPR002611">
    <property type="entry name" value="IstB_ATP-bd"/>
</dbReference>
<dbReference type="InterPro" id="IPR027417">
    <property type="entry name" value="P-loop_NTPase"/>
</dbReference>
<dbReference type="NCBIfam" id="NF038214">
    <property type="entry name" value="IS21_help_AAA"/>
    <property type="match status" value="1"/>
</dbReference>
<keyword evidence="4" id="KW-1185">Reference proteome</keyword>
<dbReference type="GO" id="GO:0006260">
    <property type="term" value="P:DNA replication"/>
    <property type="evidence" value="ECO:0007669"/>
    <property type="project" value="TreeGrafter"/>
</dbReference>
<dbReference type="GO" id="GO:0005524">
    <property type="term" value="F:ATP binding"/>
    <property type="evidence" value="ECO:0007669"/>
    <property type="project" value="InterPro"/>
</dbReference>
<dbReference type="STRING" id="1298598.JCM21714_4247"/>
<gene>
    <name evidence="3" type="ORF">JCM21714_4247</name>
</gene>
<dbReference type="AlphaFoldDB" id="W4VPB4"/>
<protein>
    <submittedName>
        <fullName evidence="3">Mobile element protein</fullName>
    </submittedName>
</protein>
<dbReference type="InterPro" id="IPR003593">
    <property type="entry name" value="AAA+_ATPase"/>
</dbReference>
<dbReference type="Pfam" id="PF01695">
    <property type="entry name" value="IstB_IS21"/>
    <property type="match status" value="1"/>
</dbReference>
<accession>W4VPB4</accession>
<sequence length="367" mass="43153">MALQQAEKKIKNIYETYYTNNAKEFIELFRYLQEEASLKEIEQSMEELRRIHPSHVTTDKIKLLCAKHKEAPSPVSVEEERSDIAHHAIEHLRAYDELFQTKSLGKQGGNCMNKRNWREEVVQYSKDLRLPMIRQHFEEYVKDAAERDVGYEEFLALLLQKETDSRQEAARYNRIRRAEFPYKKHLEDLSILDLPEDAQKKYKRLKTLDFIKEGRNVILAGNSGTGKSHISIGLGIEACMQGYKVWFTTVPLLINRIRECRSERTLRTFQHRFEKYDLVIADEMGYISFDKEGAELLFTHLSLRAGQKSTIITTNLSFERWGEIFQDPVMTAAMIDRLTHQAYIVNMNGNSYRMKETKQWLEDQQLV</sequence>
<proteinExistence type="inferred from homology"/>
<evidence type="ECO:0000256" key="1">
    <source>
        <dbReference type="ARBA" id="ARBA00008059"/>
    </source>
</evidence>
<evidence type="ECO:0000259" key="2">
    <source>
        <dbReference type="SMART" id="SM00382"/>
    </source>
</evidence>
<dbReference type="Gene3D" id="3.40.50.300">
    <property type="entry name" value="P-loop containing nucleotide triphosphate hydrolases"/>
    <property type="match status" value="1"/>
</dbReference>
<evidence type="ECO:0000313" key="4">
    <source>
        <dbReference type="Proteomes" id="UP000019102"/>
    </source>
</evidence>
<dbReference type="InterPro" id="IPR047661">
    <property type="entry name" value="IstB"/>
</dbReference>
<dbReference type="eggNOG" id="COG1484">
    <property type="taxonomic scope" value="Bacteria"/>
</dbReference>
<organism evidence="3 4">
    <name type="scientific">Gracilibacillus boraciitolerans JCM 21714</name>
    <dbReference type="NCBI Taxonomy" id="1298598"/>
    <lineage>
        <taxon>Bacteria</taxon>
        <taxon>Bacillati</taxon>
        <taxon>Bacillota</taxon>
        <taxon>Bacilli</taxon>
        <taxon>Bacillales</taxon>
        <taxon>Bacillaceae</taxon>
        <taxon>Gracilibacillus</taxon>
    </lineage>
</organism>
<dbReference type="Proteomes" id="UP000019102">
    <property type="component" value="Unassembled WGS sequence"/>
</dbReference>
<dbReference type="CDD" id="cd00009">
    <property type="entry name" value="AAA"/>
    <property type="match status" value="1"/>
</dbReference>
<dbReference type="PANTHER" id="PTHR30050">
    <property type="entry name" value="CHROMOSOMAL REPLICATION INITIATOR PROTEIN DNAA"/>
    <property type="match status" value="1"/>
</dbReference>
<dbReference type="SUPFAM" id="SSF52540">
    <property type="entry name" value="P-loop containing nucleoside triphosphate hydrolases"/>
    <property type="match status" value="1"/>
</dbReference>
<dbReference type="SMART" id="SM00382">
    <property type="entry name" value="AAA"/>
    <property type="match status" value="1"/>
</dbReference>
<dbReference type="PANTHER" id="PTHR30050:SF4">
    <property type="entry name" value="ATP-BINDING PROTEIN RV3427C IN INSERTION SEQUENCE-RELATED"/>
    <property type="match status" value="1"/>
</dbReference>
<feature type="domain" description="AAA+ ATPase" evidence="2">
    <location>
        <begin position="213"/>
        <end position="348"/>
    </location>
</feature>
<name>W4VPB4_9BACI</name>
<dbReference type="EMBL" id="BAVS01000037">
    <property type="protein sequence ID" value="GAE95042.1"/>
    <property type="molecule type" value="Genomic_DNA"/>
</dbReference>
<reference evidence="3 4" key="1">
    <citation type="journal article" date="2014" name="Genome Announc.">
        <title>Draft Genome Sequence of the Boron-Tolerant and Moderately Halotolerant Bacterium Gracilibacillus boraciitolerans JCM 21714T.</title>
        <authorList>
            <person name="Ahmed I."/>
            <person name="Oshima K."/>
            <person name="Suda W."/>
            <person name="Kitamura K."/>
            <person name="Iida T."/>
            <person name="Ohmori Y."/>
            <person name="Fujiwara T."/>
            <person name="Hattori M."/>
            <person name="Ohkuma M."/>
        </authorList>
    </citation>
    <scope>NUCLEOTIDE SEQUENCE [LARGE SCALE GENOMIC DNA]</scope>
    <source>
        <strain evidence="3 4">JCM 21714</strain>
    </source>
</reference>
<evidence type="ECO:0000313" key="3">
    <source>
        <dbReference type="EMBL" id="GAE95042.1"/>
    </source>
</evidence>